<reference evidence="1" key="1">
    <citation type="submission" date="2019-06" db="EMBL/GenBank/DDBJ databases">
        <authorList>
            <person name="Murdoch R.W."/>
            <person name="Fathepure B."/>
        </authorList>
    </citation>
    <scope>NUCLEOTIDE SEQUENCE</scope>
</reference>
<name>A0A5B8R815_9ZZZZ</name>
<organism evidence="1">
    <name type="scientific">uncultured organism</name>
    <dbReference type="NCBI Taxonomy" id="155900"/>
    <lineage>
        <taxon>unclassified sequences</taxon>
        <taxon>environmental samples</taxon>
    </lineage>
</organism>
<dbReference type="AlphaFoldDB" id="A0A5B8R815"/>
<evidence type="ECO:0000313" key="1">
    <source>
        <dbReference type="EMBL" id="QEA04876.1"/>
    </source>
</evidence>
<proteinExistence type="predicted"/>
<sequence length="119" mass="12021">MYEVEPEPAALLPDLVASPLALAAAFSVLSLRACTARSLPAVTVAPEATSARVVPLIWPYMAAIPMGSAMLPTALSAAVSTCRVALASTVTFRAASRLAPAVTSTVASTFATENDAGSS</sequence>
<accession>A0A5B8R815</accession>
<dbReference type="EMBL" id="MN079090">
    <property type="protein sequence ID" value="QEA04876.1"/>
    <property type="molecule type" value="Genomic_DNA"/>
</dbReference>
<gene>
    <name evidence="1" type="ORF">KBTEX_01193</name>
</gene>
<protein>
    <submittedName>
        <fullName evidence="1">Uncharacterized protein</fullName>
    </submittedName>
</protein>